<dbReference type="EMBL" id="LVCJ01000053">
    <property type="protein sequence ID" value="OAL33213.1"/>
    <property type="molecule type" value="Genomic_DNA"/>
</dbReference>
<sequence length="599" mass="66439">MADQASNSLRIDTSNEPPTPPILALFLVNFDHRKGYTLGWHKSVDDVPVENVVEFKSLPSGLHNVEQDLVYFIHDDYAGLSAFINKADEQADRAARMLAVGALVPLEHGRMGRIWRHAQSLVELSSAQIDNPGSVTALEEYWEKYKLRPEEAAPQTPLESGEEDPTRRPNGYQKSRTMSAATTFIQPHHALTPHHPALTLVDSIKLFGPLIFPLYRAALLRRRILIVTDAPVEFCCNLGEHETVTPTCHTLTVEVYNLSILSSVSKSLLPHDVDLPAARLRALFTVGVMDIPQLEQARAAGSNHGFIACTTDDVLTSKPDLYDILVLMPKAGLQAASGKVFPRIIVSSPELTKAFPKVSIKATQRDFRRFANLMRGLRRIEPSETAVTDDEASSVSSLSSSNSTNKLVVEPPSWSRMAYTSFVWWASAGDRREGFAEGEEHEIERDSTLLYGEDEEEQSREVAVVAYFHRLTATIFQTVTAAISRADGSTEAEGRYHDNDDDDDTDSNFNDQMGQQDSQPLLAEQAAEANIEINHEDMLDMGLDSWSASDKRFVEALSMLWWERQATTHSTIDSPNAARLSFSLVTLAEVSVVTMTSIS</sequence>
<feature type="compositionally biased region" description="Low complexity" evidence="1">
    <location>
        <begin position="393"/>
        <end position="403"/>
    </location>
</feature>
<feature type="region of interest" description="Disordered" evidence="1">
    <location>
        <begin position="434"/>
        <end position="455"/>
    </location>
</feature>
<protein>
    <recommendedName>
        <fullName evidence="2">DUF4484 domain-containing protein</fullName>
    </recommendedName>
</protein>
<dbReference type="PANTHER" id="PTHR28153">
    <property type="entry name" value="PROTEIN, PUTATIVE-RELATED"/>
    <property type="match status" value="1"/>
</dbReference>
<comment type="caution">
    <text evidence="3">The sequence shown here is derived from an EMBL/GenBank/DDBJ whole genome shotgun (WGS) entry which is preliminary data.</text>
</comment>
<keyword evidence="4" id="KW-1185">Reference proteome</keyword>
<feature type="region of interest" description="Disordered" evidence="1">
    <location>
        <begin position="150"/>
        <end position="177"/>
    </location>
</feature>
<dbReference type="GO" id="GO:0005811">
    <property type="term" value="C:lipid droplet"/>
    <property type="evidence" value="ECO:0007669"/>
    <property type="project" value="TreeGrafter"/>
</dbReference>
<name>A0A178CVN3_9EURO</name>
<feature type="region of interest" description="Disordered" evidence="1">
    <location>
        <begin position="382"/>
        <end position="406"/>
    </location>
</feature>
<dbReference type="PANTHER" id="PTHR28153:SF1">
    <property type="entry name" value="DUF4484 DOMAIN-CONTAINING PROTEIN"/>
    <property type="match status" value="1"/>
</dbReference>
<evidence type="ECO:0000256" key="1">
    <source>
        <dbReference type="SAM" id="MobiDB-lite"/>
    </source>
</evidence>
<evidence type="ECO:0000313" key="4">
    <source>
        <dbReference type="Proteomes" id="UP000185904"/>
    </source>
</evidence>
<feature type="region of interest" description="Disordered" evidence="1">
    <location>
        <begin position="487"/>
        <end position="521"/>
    </location>
</feature>
<dbReference type="AlphaFoldDB" id="A0A178CVN3"/>
<dbReference type="InterPro" id="IPR018626">
    <property type="entry name" value="LCHN/Anr2"/>
</dbReference>
<dbReference type="InterPro" id="IPR028115">
    <property type="entry name" value="DUF4484"/>
</dbReference>
<proteinExistence type="predicted"/>
<dbReference type="GeneID" id="34590941"/>
<dbReference type="Pfam" id="PF14831">
    <property type="entry name" value="DUF4484"/>
    <property type="match status" value="1"/>
</dbReference>
<accession>A0A178CVN3</accession>
<dbReference type="Pfam" id="PF09804">
    <property type="entry name" value="DENND11"/>
    <property type="match status" value="1"/>
</dbReference>
<organism evidence="3 4">
    <name type="scientific">Fonsecaea nubica</name>
    <dbReference type="NCBI Taxonomy" id="856822"/>
    <lineage>
        <taxon>Eukaryota</taxon>
        <taxon>Fungi</taxon>
        <taxon>Dikarya</taxon>
        <taxon>Ascomycota</taxon>
        <taxon>Pezizomycotina</taxon>
        <taxon>Eurotiomycetes</taxon>
        <taxon>Chaetothyriomycetidae</taxon>
        <taxon>Chaetothyriales</taxon>
        <taxon>Herpotrichiellaceae</taxon>
        <taxon>Fonsecaea</taxon>
    </lineage>
</organism>
<reference evidence="3 4" key="1">
    <citation type="submission" date="2016-03" db="EMBL/GenBank/DDBJ databases">
        <title>The draft genome sequence of Fonsecaea nubica causative agent of cutaneous subcutaneous infection in human host.</title>
        <authorList>
            <person name="Costa F."/>
            <person name="Sybren D.H."/>
            <person name="Raittz R.T."/>
            <person name="Weiss V.A."/>
            <person name="Leao A.C."/>
            <person name="Gomes R."/>
            <person name="De Souza E.M."/>
            <person name="Pedrosa F.O."/>
            <person name="Steffens M.B."/>
            <person name="Bombassaro A."/>
            <person name="Tadra-Sfeir M.Z."/>
            <person name="Moreno L.F."/>
            <person name="Najafzadeh M.J."/>
            <person name="Felipe M.S."/>
            <person name="Teixeira M."/>
            <person name="Sun J."/>
            <person name="Xi L."/>
            <person name="Castro M.A."/>
            <person name="Vicente V.A."/>
        </authorList>
    </citation>
    <scope>NUCLEOTIDE SEQUENCE [LARGE SCALE GENOMIC DNA]</scope>
    <source>
        <strain evidence="3 4">CBS 269.64</strain>
    </source>
</reference>
<gene>
    <name evidence="3" type="ORF">AYO20_07530</name>
</gene>
<evidence type="ECO:0000259" key="2">
    <source>
        <dbReference type="Pfam" id="PF14831"/>
    </source>
</evidence>
<evidence type="ECO:0000313" key="3">
    <source>
        <dbReference type="EMBL" id="OAL33213.1"/>
    </source>
</evidence>
<dbReference type="OrthoDB" id="2152680at2759"/>
<dbReference type="Proteomes" id="UP000185904">
    <property type="component" value="Unassembled WGS sequence"/>
</dbReference>
<dbReference type="RefSeq" id="XP_022498225.1">
    <property type="nucleotide sequence ID" value="XM_022645815.1"/>
</dbReference>
<dbReference type="InterPro" id="IPR053056">
    <property type="entry name" value="Lipid_Metab_Assoc_Protein"/>
</dbReference>
<feature type="domain" description="DUF4484" evidence="2">
    <location>
        <begin position="409"/>
        <end position="570"/>
    </location>
</feature>